<dbReference type="EC" id="1.14.-.-" evidence="9"/>
<gene>
    <name evidence="9" type="ORF">NCTC10485_04492</name>
</gene>
<dbReference type="Proteomes" id="UP000282551">
    <property type="component" value="Chromosome"/>
</dbReference>
<dbReference type="PRINTS" id="PR00359">
    <property type="entry name" value="BP450"/>
</dbReference>
<dbReference type="GO" id="GO:0008395">
    <property type="term" value="F:steroid hydroxylase activity"/>
    <property type="evidence" value="ECO:0007669"/>
    <property type="project" value="TreeGrafter"/>
</dbReference>
<dbReference type="EMBL" id="LR134355">
    <property type="protein sequence ID" value="VEG50175.1"/>
    <property type="molecule type" value="Genomic_DNA"/>
</dbReference>
<evidence type="ECO:0000256" key="3">
    <source>
        <dbReference type="ARBA" id="ARBA00022617"/>
    </source>
</evidence>
<dbReference type="SUPFAM" id="SSF48264">
    <property type="entry name" value="Cytochrome P450"/>
    <property type="match status" value="1"/>
</dbReference>
<evidence type="ECO:0000256" key="8">
    <source>
        <dbReference type="RuleBase" id="RU000461"/>
    </source>
</evidence>
<sequence length="160" mass="18289">MQVLGDRPEYQQKLRKNPEGIPTFIEEALRMHAPTKVDFRLVRKTTELGGVSLPAGTIVMLCLGAANRDPRKFEDPHEFRPERKNVREHVAFGRGIHTCAGAPLARVEGQITVRRLLDRMSEIRIDESFHGPADQRNYVYDPTFLLRGLSELHIEFDRAS</sequence>
<keyword evidence="3 8" id="KW-0349">Heme</keyword>
<keyword evidence="6 8" id="KW-0408">Iron</keyword>
<name>A0A448ICI6_MYCCI</name>
<evidence type="ECO:0000256" key="4">
    <source>
        <dbReference type="ARBA" id="ARBA00022723"/>
    </source>
</evidence>
<dbReference type="GO" id="GO:0020037">
    <property type="term" value="F:heme binding"/>
    <property type="evidence" value="ECO:0007669"/>
    <property type="project" value="InterPro"/>
</dbReference>
<proteinExistence type="inferred from homology"/>
<evidence type="ECO:0000256" key="7">
    <source>
        <dbReference type="ARBA" id="ARBA00023033"/>
    </source>
</evidence>
<dbReference type="GO" id="GO:0036199">
    <property type="term" value="F:cholest-4-en-3-one 26-monooxygenase activity"/>
    <property type="evidence" value="ECO:0007669"/>
    <property type="project" value="TreeGrafter"/>
</dbReference>
<dbReference type="PANTHER" id="PTHR46696">
    <property type="entry name" value="P450, PUTATIVE (EUROFUNG)-RELATED"/>
    <property type="match status" value="1"/>
</dbReference>
<keyword evidence="7 8" id="KW-0503">Monooxygenase</keyword>
<evidence type="ECO:0000313" key="9">
    <source>
        <dbReference type="EMBL" id="VEG50175.1"/>
    </source>
</evidence>
<accession>A0A448ICI6</accession>
<dbReference type="Pfam" id="PF00067">
    <property type="entry name" value="p450"/>
    <property type="match status" value="1"/>
</dbReference>
<evidence type="ECO:0000256" key="5">
    <source>
        <dbReference type="ARBA" id="ARBA00023002"/>
    </source>
</evidence>
<evidence type="ECO:0000256" key="6">
    <source>
        <dbReference type="ARBA" id="ARBA00023004"/>
    </source>
</evidence>
<organism evidence="9 10">
    <name type="scientific">Mycolicibacterium chitae</name>
    <name type="common">Mycobacterium chitae</name>
    <dbReference type="NCBI Taxonomy" id="1792"/>
    <lineage>
        <taxon>Bacteria</taxon>
        <taxon>Bacillati</taxon>
        <taxon>Actinomycetota</taxon>
        <taxon>Actinomycetes</taxon>
        <taxon>Mycobacteriales</taxon>
        <taxon>Mycobacteriaceae</taxon>
        <taxon>Mycolicibacterium</taxon>
    </lineage>
</organism>
<keyword evidence="4 8" id="KW-0479">Metal-binding</keyword>
<keyword evidence="5 8" id="KW-0560">Oxidoreductase</keyword>
<dbReference type="InterPro" id="IPR001128">
    <property type="entry name" value="Cyt_P450"/>
</dbReference>
<keyword evidence="10" id="KW-1185">Reference proteome</keyword>
<dbReference type="AlphaFoldDB" id="A0A448ICI6"/>
<comment type="similarity">
    <text evidence="2 8">Belongs to the cytochrome P450 family.</text>
</comment>
<dbReference type="InterPro" id="IPR002397">
    <property type="entry name" value="Cyt_P450_B"/>
</dbReference>
<evidence type="ECO:0000256" key="1">
    <source>
        <dbReference type="ARBA" id="ARBA00001971"/>
    </source>
</evidence>
<dbReference type="GO" id="GO:0005506">
    <property type="term" value="F:iron ion binding"/>
    <property type="evidence" value="ECO:0007669"/>
    <property type="project" value="InterPro"/>
</dbReference>
<comment type="cofactor">
    <cofactor evidence="1">
        <name>heme</name>
        <dbReference type="ChEBI" id="CHEBI:30413"/>
    </cofactor>
</comment>
<evidence type="ECO:0000313" key="10">
    <source>
        <dbReference type="Proteomes" id="UP000282551"/>
    </source>
</evidence>
<dbReference type="InterPro" id="IPR017972">
    <property type="entry name" value="Cyt_P450_CS"/>
</dbReference>
<evidence type="ECO:0000256" key="2">
    <source>
        <dbReference type="ARBA" id="ARBA00010617"/>
    </source>
</evidence>
<dbReference type="InterPro" id="IPR036396">
    <property type="entry name" value="Cyt_P450_sf"/>
</dbReference>
<dbReference type="GO" id="GO:0006707">
    <property type="term" value="P:cholesterol catabolic process"/>
    <property type="evidence" value="ECO:0007669"/>
    <property type="project" value="TreeGrafter"/>
</dbReference>
<dbReference type="PANTHER" id="PTHR46696:SF4">
    <property type="entry name" value="BIOTIN BIOSYNTHESIS CYTOCHROME P450"/>
    <property type="match status" value="1"/>
</dbReference>
<dbReference type="PROSITE" id="PS00086">
    <property type="entry name" value="CYTOCHROME_P450"/>
    <property type="match status" value="1"/>
</dbReference>
<protein>
    <submittedName>
        <fullName evidence="9">Cytochrome P450</fullName>
        <ecNumber evidence="9">1.14.-.-</ecNumber>
    </submittedName>
</protein>
<reference evidence="9 10" key="1">
    <citation type="submission" date="2018-12" db="EMBL/GenBank/DDBJ databases">
        <authorList>
            <consortium name="Pathogen Informatics"/>
        </authorList>
    </citation>
    <scope>NUCLEOTIDE SEQUENCE [LARGE SCALE GENOMIC DNA]</scope>
    <source>
        <strain evidence="9 10">NCTC10485</strain>
    </source>
</reference>
<dbReference type="Gene3D" id="1.10.630.10">
    <property type="entry name" value="Cytochrome P450"/>
    <property type="match status" value="1"/>
</dbReference>